<dbReference type="AlphaFoldDB" id="A0AA40DVV1"/>
<comment type="caution">
    <text evidence="2">The sequence shown here is derived from an EMBL/GenBank/DDBJ whole genome shotgun (WGS) entry which is preliminary data.</text>
</comment>
<gene>
    <name evidence="2" type="ORF">B0H67DRAFT_580627</name>
</gene>
<feature type="transmembrane region" description="Helical" evidence="1">
    <location>
        <begin position="6"/>
        <end position="27"/>
    </location>
</feature>
<keyword evidence="1" id="KW-0472">Membrane</keyword>
<organism evidence="2 3">
    <name type="scientific">Lasiosphaeris hirsuta</name>
    <dbReference type="NCBI Taxonomy" id="260670"/>
    <lineage>
        <taxon>Eukaryota</taxon>
        <taxon>Fungi</taxon>
        <taxon>Dikarya</taxon>
        <taxon>Ascomycota</taxon>
        <taxon>Pezizomycotina</taxon>
        <taxon>Sordariomycetes</taxon>
        <taxon>Sordariomycetidae</taxon>
        <taxon>Sordariales</taxon>
        <taxon>Lasiosphaeriaceae</taxon>
        <taxon>Lasiosphaeris</taxon>
    </lineage>
</organism>
<sequence>MVLPYWLAVLIGVGTVAHLVMVGLGVWQLTRRGPKFVWAAPVPFNLIVPRLQLLLVRASLRSWLWS</sequence>
<dbReference type="Proteomes" id="UP001172102">
    <property type="component" value="Unassembled WGS sequence"/>
</dbReference>
<name>A0AA40DVV1_9PEZI</name>
<proteinExistence type="predicted"/>
<evidence type="ECO:0000313" key="3">
    <source>
        <dbReference type="Proteomes" id="UP001172102"/>
    </source>
</evidence>
<dbReference type="EMBL" id="JAUKUA010000004">
    <property type="protein sequence ID" value="KAK0715402.1"/>
    <property type="molecule type" value="Genomic_DNA"/>
</dbReference>
<keyword evidence="3" id="KW-1185">Reference proteome</keyword>
<evidence type="ECO:0000256" key="1">
    <source>
        <dbReference type="SAM" id="Phobius"/>
    </source>
</evidence>
<accession>A0AA40DVV1</accession>
<keyword evidence="1" id="KW-1133">Transmembrane helix</keyword>
<keyword evidence="1" id="KW-0812">Transmembrane</keyword>
<reference evidence="2" key="1">
    <citation type="submission" date="2023-06" db="EMBL/GenBank/DDBJ databases">
        <title>Genome-scale phylogeny and comparative genomics of the fungal order Sordariales.</title>
        <authorList>
            <consortium name="Lawrence Berkeley National Laboratory"/>
            <person name="Hensen N."/>
            <person name="Bonometti L."/>
            <person name="Westerberg I."/>
            <person name="Brannstrom I.O."/>
            <person name="Guillou S."/>
            <person name="Cros-Aarteil S."/>
            <person name="Calhoun S."/>
            <person name="Haridas S."/>
            <person name="Kuo A."/>
            <person name="Mondo S."/>
            <person name="Pangilinan J."/>
            <person name="Riley R."/>
            <person name="Labutti K."/>
            <person name="Andreopoulos B."/>
            <person name="Lipzen A."/>
            <person name="Chen C."/>
            <person name="Yanf M."/>
            <person name="Daum C."/>
            <person name="Ng V."/>
            <person name="Clum A."/>
            <person name="Steindorff A."/>
            <person name="Ohm R."/>
            <person name="Martin F."/>
            <person name="Silar P."/>
            <person name="Natvig D."/>
            <person name="Lalanne C."/>
            <person name="Gautier V."/>
            <person name="Ament-Velasquez S.L."/>
            <person name="Kruys A."/>
            <person name="Hutchinson M.I."/>
            <person name="Powell A.J."/>
            <person name="Barry K."/>
            <person name="Miller A.N."/>
            <person name="Grigoriev I.V."/>
            <person name="Debuchy R."/>
            <person name="Gladieux P."/>
            <person name="Thoren M.H."/>
            <person name="Johannesson H."/>
        </authorList>
    </citation>
    <scope>NUCLEOTIDE SEQUENCE</scope>
    <source>
        <strain evidence="2">SMH4607-1</strain>
    </source>
</reference>
<protein>
    <submittedName>
        <fullName evidence="2">Uncharacterized protein</fullName>
    </submittedName>
</protein>
<evidence type="ECO:0000313" key="2">
    <source>
        <dbReference type="EMBL" id="KAK0715402.1"/>
    </source>
</evidence>